<dbReference type="InterPro" id="IPR041664">
    <property type="entry name" value="AAA_16"/>
</dbReference>
<dbReference type="SUPFAM" id="SSF46894">
    <property type="entry name" value="C-terminal effector domain of the bipartite response regulators"/>
    <property type="match status" value="1"/>
</dbReference>
<dbReference type="InterPro" id="IPR016032">
    <property type="entry name" value="Sig_transdc_resp-reg_C-effctor"/>
</dbReference>
<dbReference type="PRINTS" id="PR00364">
    <property type="entry name" value="DISEASERSIST"/>
</dbReference>
<feature type="compositionally biased region" description="Basic and acidic residues" evidence="3">
    <location>
        <begin position="137"/>
        <end position="147"/>
    </location>
</feature>
<dbReference type="CDD" id="cd06170">
    <property type="entry name" value="LuxR_C_like"/>
    <property type="match status" value="1"/>
</dbReference>
<dbReference type="Pfam" id="PF00196">
    <property type="entry name" value="GerE"/>
    <property type="match status" value="1"/>
</dbReference>
<dbReference type="InterPro" id="IPR027417">
    <property type="entry name" value="P-loop_NTPase"/>
</dbReference>
<evidence type="ECO:0000313" key="5">
    <source>
        <dbReference type="EMBL" id="MFD1931209.1"/>
    </source>
</evidence>
<protein>
    <submittedName>
        <fullName evidence="5">LuxR C-terminal-related transcriptional regulator</fullName>
    </submittedName>
</protein>
<evidence type="ECO:0000259" key="4">
    <source>
        <dbReference type="PROSITE" id="PS50043"/>
    </source>
</evidence>
<dbReference type="PANTHER" id="PTHR16305">
    <property type="entry name" value="TESTICULAR SOLUBLE ADENYLYL CYCLASE"/>
    <property type="match status" value="1"/>
</dbReference>
<dbReference type="Pfam" id="PF13191">
    <property type="entry name" value="AAA_16"/>
    <property type="match status" value="1"/>
</dbReference>
<keyword evidence="2" id="KW-0067">ATP-binding</keyword>
<evidence type="ECO:0000256" key="2">
    <source>
        <dbReference type="ARBA" id="ARBA00022840"/>
    </source>
</evidence>
<gene>
    <name evidence="5" type="ORF">ACFSKW_06945</name>
</gene>
<accession>A0ABW4SPX6</accession>
<dbReference type="EMBL" id="JBHUFV010000012">
    <property type="protein sequence ID" value="MFD1931209.1"/>
    <property type="molecule type" value="Genomic_DNA"/>
</dbReference>
<dbReference type="PROSITE" id="PS50043">
    <property type="entry name" value="HTH_LUXR_2"/>
    <property type="match status" value="1"/>
</dbReference>
<keyword evidence="1" id="KW-0547">Nucleotide-binding</keyword>
<dbReference type="InterPro" id="IPR011990">
    <property type="entry name" value="TPR-like_helical_dom_sf"/>
</dbReference>
<keyword evidence="6" id="KW-1185">Reference proteome</keyword>
<dbReference type="RefSeq" id="WP_379570358.1">
    <property type="nucleotide sequence ID" value="NZ_JBHUFV010000012.1"/>
</dbReference>
<name>A0ABW4SPX6_9ACTN</name>
<dbReference type="PANTHER" id="PTHR16305:SF35">
    <property type="entry name" value="TRANSCRIPTIONAL ACTIVATOR DOMAIN"/>
    <property type="match status" value="1"/>
</dbReference>
<evidence type="ECO:0000256" key="3">
    <source>
        <dbReference type="SAM" id="MobiDB-lite"/>
    </source>
</evidence>
<dbReference type="InterPro" id="IPR036388">
    <property type="entry name" value="WH-like_DNA-bd_sf"/>
</dbReference>
<dbReference type="PROSITE" id="PS00622">
    <property type="entry name" value="HTH_LUXR_1"/>
    <property type="match status" value="1"/>
</dbReference>
<feature type="domain" description="HTH luxR-type" evidence="4">
    <location>
        <begin position="811"/>
        <end position="876"/>
    </location>
</feature>
<dbReference type="SMART" id="SM00421">
    <property type="entry name" value="HTH_LUXR"/>
    <property type="match status" value="1"/>
</dbReference>
<comment type="caution">
    <text evidence="5">The sequence shown here is derived from an EMBL/GenBank/DDBJ whole genome shotgun (WGS) entry which is preliminary data.</text>
</comment>
<dbReference type="SUPFAM" id="SSF52540">
    <property type="entry name" value="P-loop containing nucleoside triphosphate hydrolases"/>
    <property type="match status" value="1"/>
</dbReference>
<dbReference type="Gene3D" id="1.10.10.10">
    <property type="entry name" value="Winged helix-like DNA-binding domain superfamily/Winged helix DNA-binding domain"/>
    <property type="match status" value="1"/>
</dbReference>
<dbReference type="Proteomes" id="UP001597368">
    <property type="component" value="Unassembled WGS sequence"/>
</dbReference>
<proteinExistence type="predicted"/>
<evidence type="ECO:0000256" key="1">
    <source>
        <dbReference type="ARBA" id="ARBA00022741"/>
    </source>
</evidence>
<organism evidence="5 6">
    <name type="scientific">Nonomuraea mangrovi</name>
    <dbReference type="NCBI Taxonomy" id="2316207"/>
    <lineage>
        <taxon>Bacteria</taxon>
        <taxon>Bacillati</taxon>
        <taxon>Actinomycetota</taxon>
        <taxon>Actinomycetes</taxon>
        <taxon>Streptosporangiales</taxon>
        <taxon>Streptosporangiaceae</taxon>
        <taxon>Nonomuraea</taxon>
    </lineage>
</organism>
<sequence>MLFGRDAEKARLDQLLTTGGALVLRGELGIGKTALLDSVEGDVLRVAGHEDEAAMPYAALHLLANRMEGEQASRLFETAEPDPFRAGLATLALLRRAKTVCLIDDAHWLDDQSARALAFAARRLEGTAIVFAALDEGSPRPRPEESPRPGLEGWPRSGVKGLPGSSLGGGPVPRLEGLPELRLGPLSDEAAAQVLDARFGDLARQVRELIVEEAGGNPLALRELSDALTAEQRVGRFLPMELDAEAPAVFVRRIRALASPARRALLVAASDSTGDLDVVLRAAGADLAAVAPAERAGLIRLSGRAIAFVHPLGRAAARREATAAERVEAHLALAESLEGSRATWHRAAAATGPDESVAAELEAAASEAADPVSAYERAAELSEDPGDRTRRLKAAAFAATALGQVRRGTALVDGVARLSADPSMLADVTRMRAVALFEKGSPGEAGRLLIEGAVPVVDSAPEQAAIMALQAVRYGSHAGDTALAQEAAVLLRSLRLPEVSALVPFVSGMAGLADFLAGGPPTSLASLRGLAAADGPAPQRLTAASLALIMGDGVLAERQIEGLEGVYALEVRAHAKLFVGKHAEAAREAAEGLRMAHELGHDRRVAHLKGLSALLAAMEGDEKRCRGLAEEAIAGGVATTASLGHWALGVLELALDRYETAFGHLSAIDHPVVALHAAPDLIEASVRSGAAEAAGPLLERFAQWAEVTARPWASAVTDRCMAMLVTELDARPDSGEELFVQALREHEKDGNLYHHARTHLAYGEWLRRAKRRGEAREQLRSALAAFHELGTRPWADRARAELAATGDPALPPLDVLDLTPQEAQVVRLAAQGLSNREIAARLRLSPRTVGSHLYRAYPKLGVSSRGQLREITQSVGTDD</sequence>
<feature type="region of interest" description="Disordered" evidence="3">
    <location>
        <begin position="135"/>
        <end position="173"/>
    </location>
</feature>
<dbReference type="SUPFAM" id="SSF48452">
    <property type="entry name" value="TPR-like"/>
    <property type="match status" value="1"/>
</dbReference>
<dbReference type="InterPro" id="IPR000792">
    <property type="entry name" value="Tscrpt_reg_LuxR_C"/>
</dbReference>
<dbReference type="PRINTS" id="PR00038">
    <property type="entry name" value="HTHLUXR"/>
</dbReference>
<evidence type="ECO:0000313" key="6">
    <source>
        <dbReference type="Proteomes" id="UP001597368"/>
    </source>
</evidence>
<reference evidence="6" key="1">
    <citation type="journal article" date="2019" name="Int. J. Syst. Evol. Microbiol.">
        <title>The Global Catalogue of Microorganisms (GCM) 10K type strain sequencing project: providing services to taxonomists for standard genome sequencing and annotation.</title>
        <authorList>
            <consortium name="The Broad Institute Genomics Platform"/>
            <consortium name="The Broad Institute Genome Sequencing Center for Infectious Disease"/>
            <person name="Wu L."/>
            <person name="Ma J."/>
        </authorList>
    </citation>
    <scope>NUCLEOTIDE SEQUENCE [LARGE SCALE GENOMIC DNA]</scope>
    <source>
        <strain evidence="6">ICMP 6774ER</strain>
    </source>
</reference>